<reference evidence="1" key="1">
    <citation type="journal article" date="2015" name="Nature">
        <title>Complex archaea that bridge the gap between prokaryotes and eukaryotes.</title>
        <authorList>
            <person name="Spang A."/>
            <person name="Saw J.H."/>
            <person name="Jorgensen S.L."/>
            <person name="Zaremba-Niedzwiedzka K."/>
            <person name="Martijn J."/>
            <person name="Lind A.E."/>
            <person name="van Eijk R."/>
            <person name="Schleper C."/>
            <person name="Guy L."/>
            <person name="Ettema T.J."/>
        </authorList>
    </citation>
    <scope>NUCLEOTIDE SEQUENCE</scope>
</reference>
<organism evidence="1">
    <name type="scientific">marine sediment metagenome</name>
    <dbReference type="NCBI Taxonomy" id="412755"/>
    <lineage>
        <taxon>unclassified sequences</taxon>
        <taxon>metagenomes</taxon>
        <taxon>ecological metagenomes</taxon>
    </lineage>
</organism>
<protein>
    <submittedName>
        <fullName evidence="1">Uncharacterized protein</fullName>
    </submittedName>
</protein>
<accession>A0A0F9BQX7</accession>
<gene>
    <name evidence="1" type="ORF">LCGC14_2759560</name>
</gene>
<name>A0A0F9BQX7_9ZZZZ</name>
<comment type="caution">
    <text evidence="1">The sequence shown here is derived from an EMBL/GenBank/DDBJ whole genome shotgun (WGS) entry which is preliminary data.</text>
</comment>
<proteinExistence type="predicted"/>
<dbReference type="EMBL" id="LAZR01050684">
    <property type="protein sequence ID" value="KKK86806.1"/>
    <property type="molecule type" value="Genomic_DNA"/>
</dbReference>
<dbReference type="AlphaFoldDB" id="A0A0F9BQX7"/>
<evidence type="ECO:0000313" key="1">
    <source>
        <dbReference type="EMBL" id="KKK86806.1"/>
    </source>
</evidence>
<sequence>MTDVVLDSGAYSIDSGAVSGKNLTIEMYAEYVKEHGDKYSIRFNFDKLMDGKKSYNNWVWLRKQGLDILPVYHPGTPEKYLQRYLRQTDYVALGAIANIHRGELMKVLRIIWKDHLLDKKGVPTHKIHGLGITSFNVLKAFPWYTVDSTSANIRAAYGTMLLPRKLNADGTEDMSAAWHFVSLSNRKGKRTEVATLGSNQSLFYMWPQELQDRFRTYIESWGFELGQFSPGKFEFGKKEVHIPLDLKIHTSLTDSPYTRTLWNARFMQRWIDYNGTAKIYHVIGTHLAESMGGMPILISFAKGVPTLNRVWEKIEDGQAARQ</sequence>